<dbReference type="PANTHER" id="PTHR42756:SF1">
    <property type="entry name" value="TRANSCRIPTIONAL REPRESSOR OF EMRAB OPERON"/>
    <property type="match status" value="1"/>
</dbReference>
<evidence type="ECO:0000256" key="2">
    <source>
        <dbReference type="ARBA" id="ARBA00023125"/>
    </source>
</evidence>
<dbReference type="InterPro" id="IPR000835">
    <property type="entry name" value="HTH_MarR-typ"/>
</dbReference>
<dbReference type="InterPro" id="IPR036388">
    <property type="entry name" value="WH-like_DNA-bd_sf"/>
</dbReference>
<accession>A0A9J6QNH5</accession>
<sequence length="143" mass="16943">MKPNDKEIIELFFYVAKLSKHITDNDHRYYIGQWRCMLLLDYIGTINQKKLSDALKIRPASLSELLSKLEKKGYIARIPSQEDKRSFLISLTESGNKQIAYYRKKREESLNSMLTVLSEEEKNQFYKILLKLQDYYNRGNGHE</sequence>
<dbReference type="PANTHER" id="PTHR42756">
    <property type="entry name" value="TRANSCRIPTIONAL REGULATOR, MARR"/>
    <property type="match status" value="1"/>
</dbReference>
<dbReference type="AlphaFoldDB" id="A0A9J6QNH5"/>
<feature type="domain" description="HTH marR-type" evidence="4">
    <location>
        <begin position="1"/>
        <end position="134"/>
    </location>
</feature>
<dbReference type="Proteomes" id="UP001065549">
    <property type="component" value="Unassembled WGS sequence"/>
</dbReference>
<name>A0A9J6QNH5_9FIRM</name>
<evidence type="ECO:0000313" key="5">
    <source>
        <dbReference type="EMBL" id="MCU7376972.1"/>
    </source>
</evidence>
<evidence type="ECO:0000259" key="4">
    <source>
        <dbReference type="PROSITE" id="PS50995"/>
    </source>
</evidence>
<dbReference type="RefSeq" id="WP_253020520.1">
    <property type="nucleotide sequence ID" value="NZ_JAJAGH010000005.1"/>
</dbReference>
<dbReference type="PROSITE" id="PS50995">
    <property type="entry name" value="HTH_MARR_2"/>
    <property type="match status" value="1"/>
</dbReference>
<comment type="caution">
    <text evidence="5">The sequence shown here is derived from an EMBL/GenBank/DDBJ whole genome shotgun (WGS) entry which is preliminary data.</text>
</comment>
<dbReference type="GO" id="GO:0003700">
    <property type="term" value="F:DNA-binding transcription factor activity"/>
    <property type="evidence" value="ECO:0007669"/>
    <property type="project" value="InterPro"/>
</dbReference>
<dbReference type="SMART" id="SM00347">
    <property type="entry name" value="HTH_MARR"/>
    <property type="match status" value="1"/>
</dbReference>
<evidence type="ECO:0000256" key="3">
    <source>
        <dbReference type="ARBA" id="ARBA00023163"/>
    </source>
</evidence>
<dbReference type="PROSITE" id="PS01117">
    <property type="entry name" value="HTH_MARR_1"/>
    <property type="match status" value="1"/>
</dbReference>
<gene>
    <name evidence="5" type="ORF">OBO34_01240</name>
    <name evidence="6" type="ORF">OBO34_14335</name>
</gene>
<organism evidence="5 7">
    <name type="scientific">Hominibacterium faecale</name>
    <dbReference type="NCBI Taxonomy" id="2839743"/>
    <lineage>
        <taxon>Bacteria</taxon>
        <taxon>Bacillati</taxon>
        <taxon>Bacillota</taxon>
        <taxon>Clostridia</taxon>
        <taxon>Peptostreptococcales</taxon>
        <taxon>Anaerovoracaceae</taxon>
        <taxon>Hominibacterium</taxon>
    </lineage>
</organism>
<dbReference type="Pfam" id="PF01047">
    <property type="entry name" value="MarR"/>
    <property type="match status" value="1"/>
</dbReference>
<dbReference type="EMBL" id="JAOSHN010000005">
    <property type="protein sequence ID" value="MCU7379521.1"/>
    <property type="molecule type" value="Genomic_DNA"/>
</dbReference>
<dbReference type="PRINTS" id="PR00598">
    <property type="entry name" value="HTHMARR"/>
</dbReference>
<dbReference type="InterPro" id="IPR023187">
    <property type="entry name" value="Tscrpt_reg_MarR-type_CS"/>
</dbReference>
<keyword evidence="2" id="KW-0238">DNA-binding</keyword>
<dbReference type="EMBL" id="JAOSHN010000001">
    <property type="protein sequence ID" value="MCU7376972.1"/>
    <property type="molecule type" value="Genomic_DNA"/>
</dbReference>
<evidence type="ECO:0000256" key="1">
    <source>
        <dbReference type="ARBA" id="ARBA00023015"/>
    </source>
</evidence>
<keyword evidence="3" id="KW-0804">Transcription</keyword>
<reference evidence="5" key="1">
    <citation type="submission" date="2022-09" db="EMBL/GenBank/DDBJ databases">
        <title>Culturomic study of gut microbiota in children with autism spectrum disorder.</title>
        <authorList>
            <person name="Efimov B.A."/>
            <person name="Chaplin A.V."/>
            <person name="Sokolova S.R."/>
            <person name="Pikina A.P."/>
            <person name="Korzhanova M."/>
            <person name="Belova V."/>
            <person name="Korostin D."/>
        </authorList>
    </citation>
    <scope>NUCLEOTIDE SEQUENCE</scope>
    <source>
        <strain evidence="5">ASD5510</strain>
    </source>
</reference>
<dbReference type="InterPro" id="IPR036390">
    <property type="entry name" value="WH_DNA-bd_sf"/>
</dbReference>
<dbReference type="GO" id="GO:0003677">
    <property type="term" value="F:DNA binding"/>
    <property type="evidence" value="ECO:0007669"/>
    <property type="project" value="UniProtKB-KW"/>
</dbReference>
<protein>
    <submittedName>
        <fullName evidence="5">MarR family transcriptional regulator</fullName>
    </submittedName>
</protein>
<dbReference type="Gene3D" id="1.10.10.10">
    <property type="entry name" value="Winged helix-like DNA-binding domain superfamily/Winged helix DNA-binding domain"/>
    <property type="match status" value="1"/>
</dbReference>
<keyword evidence="1" id="KW-0805">Transcription regulation</keyword>
<keyword evidence="7" id="KW-1185">Reference proteome</keyword>
<dbReference type="SUPFAM" id="SSF46785">
    <property type="entry name" value="Winged helix' DNA-binding domain"/>
    <property type="match status" value="1"/>
</dbReference>
<proteinExistence type="predicted"/>
<evidence type="ECO:0000313" key="7">
    <source>
        <dbReference type="Proteomes" id="UP001065549"/>
    </source>
</evidence>
<evidence type="ECO:0000313" key="6">
    <source>
        <dbReference type="EMBL" id="MCU7379521.1"/>
    </source>
</evidence>